<dbReference type="InterPro" id="IPR004101">
    <property type="entry name" value="Mur_ligase_C"/>
</dbReference>
<evidence type="ECO:0000256" key="9">
    <source>
        <dbReference type="ARBA" id="ARBA00023316"/>
    </source>
</evidence>
<keyword evidence="4 10" id="KW-0547">Nucleotide-binding</keyword>
<evidence type="ECO:0000256" key="11">
    <source>
        <dbReference type="RuleBase" id="RU004136"/>
    </source>
</evidence>
<keyword evidence="2 10" id="KW-0436">Ligase</keyword>
<dbReference type="PANTHER" id="PTHR43024">
    <property type="entry name" value="UDP-N-ACETYLMURAMOYL-TRIPEPTIDE--D-ALANYL-D-ALANINE LIGASE"/>
    <property type="match status" value="1"/>
</dbReference>
<keyword evidence="3 10" id="KW-0132">Cell division</keyword>
<dbReference type="GO" id="GO:0005737">
    <property type="term" value="C:cytoplasm"/>
    <property type="evidence" value="ECO:0007669"/>
    <property type="project" value="UniProtKB-SubCell"/>
</dbReference>
<feature type="domain" description="Mur ligase N-terminal catalytic" evidence="12">
    <location>
        <begin position="30"/>
        <end position="94"/>
    </location>
</feature>
<keyword evidence="16" id="KW-1185">Reference proteome</keyword>
<dbReference type="AlphaFoldDB" id="A0A9W6KQ28"/>
<dbReference type="InterPro" id="IPR035911">
    <property type="entry name" value="MurE/MurF_N"/>
</dbReference>
<dbReference type="InterPro" id="IPR013221">
    <property type="entry name" value="Mur_ligase_cen"/>
</dbReference>
<dbReference type="GO" id="GO:0051301">
    <property type="term" value="P:cell division"/>
    <property type="evidence" value="ECO:0007669"/>
    <property type="project" value="UniProtKB-KW"/>
</dbReference>
<sequence>MIALTLGEIAAIVDGELVGGAADAVVDGPVEYDSRKVGERGLFVAFAGAKVDAHDFGPKAIADGATGVLGSRAVEGVPTIVVADPRRALGLLARAVVDRLHAAGGLTVVAITGSSGKTSTKDLIARLLARRGPTVATIGSENNELGTPYTALKADAATRFLVLEMGARGIGHLRYLCEIAPPDISVVTNVGVAHMGEFGSVEGIAQAKGELVEALGSGGFAVLNADDERVRAMAARTAARVVAVGEAADAEIRATDVEALDRGRFGFALHVPGADAVAVRLDVAGRHSVGNALLAAAVASLAGLEPTAIANGLGDLEGLSDRRMDVFDRADDVTVIDDSYNANPASMAAALRALVAVAGERRKIAVLGFMAELGGYERAGHEEVGRLAAELGVDRLVAVSEQAAPILTGAAAVASWGGDSVLVTDQEAAVALLRSELLPRDVVLVKGSRYRTWAVADALRSEDFRK</sequence>
<dbReference type="Gene3D" id="3.40.1190.10">
    <property type="entry name" value="Mur-like, catalytic domain"/>
    <property type="match status" value="1"/>
</dbReference>
<evidence type="ECO:0000256" key="7">
    <source>
        <dbReference type="ARBA" id="ARBA00022984"/>
    </source>
</evidence>
<keyword evidence="1 10" id="KW-0963">Cytoplasm</keyword>
<protein>
    <recommendedName>
        <fullName evidence="10 11">UDP-N-acetylmuramoyl-tripeptide--D-alanyl-D-alanine ligase</fullName>
        <ecNumber evidence="10 11">6.3.2.10</ecNumber>
    </recommendedName>
    <alternativeName>
        <fullName evidence="10">D-alanyl-D-alanine-adding enzyme</fullName>
    </alternativeName>
</protein>
<dbReference type="InterPro" id="IPR036565">
    <property type="entry name" value="Mur-like_cat_sf"/>
</dbReference>
<dbReference type="GO" id="GO:0071555">
    <property type="term" value="P:cell wall organization"/>
    <property type="evidence" value="ECO:0007669"/>
    <property type="project" value="UniProtKB-KW"/>
</dbReference>
<dbReference type="NCBIfam" id="TIGR01143">
    <property type="entry name" value="murF"/>
    <property type="match status" value="1"/>
</dbReference>
<dbReference type="EC" id="6.3.2.10" evidence="10 11"/>
<evidence type="ECO:0000259" key="12">
    <source>
        <dbReference type="Pfam" id="PF01225"/>
    </source>
</evidence>
<keyword evidence="5 10" id="KW-0067">ATP-binding</keyword>
<evidence type="ECO:0000256" key="2">
    <source>
        <dbReference type="ARBA" id="ARBA00022598"/>
    </source>
</evidence>
<keyword evidence="9 10" id="KW-0961">Cell wall biogenesis/degradation</keyword>
<evidence type="ECO:0000259" key="13">
    <source>
        <dbReference type="Pfam" id="PF02875"/>
    </source>
</evidence>
<keyword evidence="6 10" id="KW-0133">Cell shape</keyword>
<comment type="similarity">
    <text evidence="10">Belongs to the MurCDEF family. MurF subfamily.</text>
</comment>
<comment type="pathway">
    <text evidence="10 11">Cell wall biogenesis; peptidoglycan biosynthesis.</text>
</comment>
<dbReference type="RefSeq" id="WP_261960790.1">
    <property type="nucleotide sequence ID" value="NZ_BAAAXA010000001.1"/>
</dbReference>
<dbReference type="GO" id="GO:0005524">
    <property type="term" value="F:ATP binding"/>
    <property type="evidence" value="ECO:0007669"/>
    <property type="project" value="UniProtKB-UniRule"/>
</dbReference>
<dbReference type="Pfam" id="PF08245">
    <property type="entry name" value="Mur_ligase_M"/>
    <property type="match status" value="1"/>
</dbReference>
<comment type="function">
    <text evidence="10 11">Involved in cell wall formation. Catalyzes the final step in the synthesis of UDP-N-acetylmuramoyl-pentapeptide, the precursor of murein.</text>
</comment>
<dbReference type="PANTHER" id="PTHR43024:SF1">
    <property type="entry name" value="UDP-N-ACETYLMURAMOYL-TRIPEPTIDE--D-ALANYL-D-ALANINE LIGASE"/>
    <property type="match status" value="1"/>
</dbReference>
<dbReference type="GO" id="GO:0008360">
    <property type="term" value="P:regulation of cell shape"/>
    <property type="evidence" value="ECO:0007669"/>
    <property type="project" value="UniProtKB-KW"/>
</dbReference>
<feature type="domain" description="Mur ligase central" evidence="14">
    <location>
        <begin position="111"/>
        <end position="299"/>
    </location>
</feature>
<dbReference type="Proteomes" id="UP001143480">
    <property type="component" value="Unassembled WGS sequence"/>
</dbReference>
<dbReference type="SUPFAM" id="SSF63418">
    <property type="entry name" value="MurE/MurF N-terminal domain"/>
    <property type="match status" value="1"/>
</dbReference>
<dbReference type="InterPro" id="IPR051046">
    <property type="entry name" value="MurCDEF_CellWall_CoF430Synth"/>
</dbReference>
<dbReference type="Gene3D" id="3.40.1390.10">
    <property type="entry name" value="MurE/MurF, N-terminal domain"/>
    <property type="match status" value="1"/>
</dbReference>
<reference evidence="15" key="2">
    <citation type="submission" date="2023-01" db="EMBL/GenBank/DDBJ databases">
        <authorList>
            <person name="Sun Q."/>
            <person name="Evtushenko L."/>
        </authorList>
    </citation>
    <scope>NUCLEOTIDE SEQUENCE</scope>
    <source>
        <strain evidence="15">VKM Ac-1321</strain>
    </source>
</reference>
<dbReference type="Pfam" id="PF01225">
    <property type="entry name" value="Mur_ligase"/>
    <property type="match status" value="1"/>
</dbReference>
<accession>A0A9W6KQ28</accession>
<evidence type="ECO:0000256" key="1">
    <source>
        <dbReference type="ARBA" id="ARBA00022490"/>
    </source>
</evidence>
<dbReference type="InterPro" id="IPR036615">
    <property type="entry name" value="Mur_ligase_C_dom_sf"/>
</dbReference>
<dbReference type="GO" id="GO:0047480">
    <property type="term" value="F:UDP-N-acetylmuramoyl-tripeptide-D-alanyl-D-alanine ligase activity"/>
    <property type="evidence" value="ECO:0007669"/>
    <property type="project" value="UniProtKB-UniRule"/>
</dbReference>
<evidence type="ECO:0000256" key="3">
    <source>
        <dbReference type="ARBA" id="ARBA00022618"/>
    </source>
</evidence>
<dbReference type="Pfam" id="PF02875">
    <property type="entry name" value="Mur_ligase_C"/>
    <property type="match status" value="1"/>
</dbReference>
<comment type="catalytic activity">
    <reaction evidence="10 11">
        <text>D-alanyl-D-alanine + UDP-N-acetyl-alpha-D-muramoyl-L-alanyl-gamma-D-glutamyl-meso-2,6-diaminopimelate + ATP = UDP-N-acetyl-alpha-D-muramoyl-L-alanyl-gamma-D-glutamyl-meso-2,6-diaminopimeloyl-D-alanyl-D-alanine + ADP + phosphate + H(+)</text>
        <dbReference type="Rhea" id="RHEA:28374"/>
        <dbReference type="ChEBI" id="CHEBI:15378"/>
        <dbReference type="ChEBI" id="CHEBI:30616"/>
        <dbReference type="ChEBI" id="CHEBI:43474"/>
        <dbReference type="ChEBI" id="CHEBI:57822"/>
        <dbReference type="ChEBI" id="CHEBI:61386"/>
        <dbReference type="ChEBI" id="CHEBI:83905"/>
        <dbReference type="ChEBI" id="CHEBI:456216"/>
        <dbReference type="EC" id="6.3.2.10"/>
    </reaction>
</comment>
<dbReference type="Gene3D" id="3.90.190.20">
    <property type="entry name" value="Mur ligase, C-terminal domain"/>
    <property type="match status" value="1"/>
</dbReference>
<dbReference type="InterPro" id="IPR000713">
    <property type="entry name" value="Mur_ligase_N"/>
</dbReference>
<dbReference type="SUPFAM" id="SSF53623">
    <property type="entry name" value="MurD-like peptide ligases, catalytic domain"/>
    <property type="match status" value="1"/>
</dbReference>
<proteinExistence type="inferred from homology"/>
<evidence type="ECO:0000256" key="6">
    <source>
        <dbReference type="ARBA" id="ARBA00022960"/>
    </source>
</evidence>
<evidence type="ECO:0000313" key="16">
    <source>
        <dbReference type="Proteomes" id="UP001143480"/>
    </source>
</evidence>
<dbReference type="GO" id="GO:0009252">
    <property type="term" value="P:peptidoglycan biosynthetic process"/>
    <property type="evidence" value="ECO:0007669"/>
    <property type="project" value="UniProtKB-UniRule"/>
</dbReference>
<evidence type="ECO:0000256" key="8">
    <source>
        <dbReference type="ARBA" id="ARBA00023306"/>
    </source>
</evidence>
<dbReference type="HAMAP" id="MF_02019">
    <property type="entry name" value="MurF"/>
    <property type="match status" value="1"/>
</dbReference>
<evidence type="ECO:0000313" key="15">
    <source>
        <dbReference type="EMBL" id="GLL05040.1"/>
    </source>
</evidence>
<name>A0A9W6KQ28_9ACTN</name>
<evidence type="ECO:0000256" key="4">
    <source>
        <dbReference type="ARBA" id="ARBA00022741"/>
    </source>
</evidence>
<keyword evidence="7 10" id="KW-0573">Peptidoglycan synthesis</keyword>
<feature type="domain" description="Mur ligase C-terminal" evidence="13">
    <location>
        <begin position="322"/>
        <end position="449"/>
    </location>
</feature>
<evidence type="ECO:0000256" key="10">
    <source>
        <dbReference type="HAMAP-Rule" id="MF_02019"/>
    </source>
</evidence>
<evidence type="ECO:0000259" key="14">
    <source>
        <dbReference type="Pfam" id="PF08245"/>
    </source>
</evidence>
<comment type="caution">
    <text evidence="15">The sequence shown here is derived from an EMBL/GenBank/DDBJ whole genome shotgun (WGS) entry which is preliminary data.</text>
</comment>
<keyword evidence="8 10" id="KW-0131">Cell cycle</keyword>
<organism evidence="15 16">
    <name type="scientific">Dactylosporangium matsuzakiense</name>
    <dbReference type="NCBI Taxonomy" id="53360"/>
    <lineage>
        <taxon>Bacteria</taxon>
        <taxon>Bacillati</taxon>
        <taxon>Actinomycetota</taxon>
        <taxon>Actinomycetes</taxon>
        <taxon>Micromonosporales</taxon>
        <taxon>Micromonosporaceae</taxon>
        <taxon>Dactylosporangium</taxon>
    </lineage>
</organism>
<feature type="binding site" evidence="10">
    <location>
        <begin position="113"/>
        <end position="119"/>
    </location>
    <ligand>
        <name>ATP</name>
        <dbReference type="ChEBI" id="CHEBI:30616"/>
    </ligand>
</feature>
<evidence type="ECO:0000256" key="5">
    <source>
        <dbReference type="ARBA" id="ARBA00022840"/>
    </source>
</evidence>
<reference evidence="15" key="1">
    <citation type="journal article" date="2014" name="Int. J. Syst. Evol. Microbiol.">
        <title>Complete genome sequence of Corynebacterium casei LMG S-19264T (=DSM 44701T), isolated from a smear-ripened cheese.</title>
        <authorList>
            <consortium name="US DOE Joint Genome Institute (JGI-PGF)"/>
            <person name="Walter F."/>
            <person name="Albersmeier A."/>
            <person name="Kalinowski J."/>
            <person name="Ruckert C."/>
        </authorList>
    </citation>
    <scope>NUCLEOTIDE SEQUENCE</scope>
    <source>
        <strain evidence="15">VKM Ac-1321</strain>
    </source>
</reference>
<gene>
    <name evidence="10 15" type="primary">murF</name>
    <name evidence="15" type="ORF">GCM10017581_067870</name>
</gene>
<dbReference type="EMBL" id="BSFP01000052">
    <property type="protein sequence ID" value="GLL05040.1"/>
    <property type="molecule type" value="Genomic_DNA"/>
</dbReference>
<dbReference type="SUPFAM" id="SSF53244">
    <property type="entry name" value="MurD-like peptide ligases, peptide-binding domain"/>
    <property type="match status" value="1"/>
</dbReference>
<comment type="subcellular location">
    <subcellularLocation>
        <location evidence="10 11">Cytoplasm</location>
    </subcellularLocation>
</comment>
<dbReference type="InterPro" id="IPR005863">
    <property type="entry name" value="UDP-N-AcMur_synth"/>
</dbReference>